<dbReference type="Gene3D" id="2.40.50.140">
    <property type="entry name" value="Nucleic acid-binding proteins"/>
    <property type="match status" value="1"/>
</dbReference>
<evidence type="ECO:0000313" key="2">
    <source>
        <dbReference type="EMBL" id="SDB90154.1"/>
    </source>
</evidence>
<accession>A0A1G6H7N1</accession>
<feature type="transmembrane region" description="Helical" evidence="1">
    <location>
        <begin position="51"/>
        <end position="72"/>
    </location>
</feature>
<sequence>MSGLEPWYWFVFGIVLILLELIITTFALLWFGIAALIVSLLYWLYPELSTAVQIFMWGILASLCTFLWFKYIKPKSKQQLNRPDAQQIMVGQIGMVTQNQVNQHITLRFPMPILGSDEWPALCVEHVVIGDKVQVTDIKDHLLMVKKQITSTHI</sequence>
<keyword evidence="1" id="KW-0812">Transmembrane</keyword>
<dbReference type="Proteomes" id="UP000242501">
    <property type="component" value="Unassembled WGS sequence"/>
</dbReference>
<dbReference type="RefSeq" id="WP_092747454.1">
    <property type="nucleotide sequence ID" value="NZ_FMYL01000004.1"/>
</dbReference>
<dbReference type="STRING" id="1219383.SAMN05421733_104110"/>
<evidence type="ECO:0000313" key="3">
    <source>
        <dbReference type="Proteomes" id="UP000242501"/>
    </source>
</evidence>
<dbReference type="InterPro" id="IPR012340">
    <property type="entry name" value="NA-bd_OB-fold"/>
</dbReference>
<name>A0A1G6H7N1_9GAMM</name>
<keyword evidence="1" id="KW-1133">Transmembrane helix</keyword>
<evidence type="ECO:0000256" key="1">
    <source>
        <dbReference type="SAM" id="Phobius"/>
    </source>
</evidence>
<organism evidence="2 3">
    <name type="scientific">Acinetobacter boissieri</name>
    <dbReference type="NCBI Taxonomy" id="1219383"/>
    <lineage>
        <taxon>Bacteria</taxon>
        <taxon>Pseudomonadati</taxon>
        <taxon>Pseudomonadota</taxon>
        <taxon>Gammaproteobacteria</taxon>
        <taxon>Moraxellales</taxon>
        <taxon>Moraxellaceae</taxon>
        <taxon>Acinetobacter</taxon>
    </lineage>
</organism>
<keyword evidence="1" id="KW-0472">Membrane</keyword>
<proteinExistence type="predicted"/>
<reference evidence="3" key="1">
    <citation type="submission" date="2016-09" db="EMBL/GenBank/DDBJ databases">
        <authorList>
            <person name="Varghese N."/>
            <person name="Submissions S."/>
        </authorList>
    </citation>
    <scope>NUCLEOTIDE SEQUENCE [LARGE SCALE GENOMIC DNA]</scope>
    <source>
        <strain evidence="3">ANC 4422</strain>
    </source>
</reference>
<protein>
    <submittedName>
        <fullName evidence="2">Uncharacterized protein</fullName>
    </submittedName>
</protein>
<dbReference type="AlphaFoldDB" id="A0A1G6H7N1"/>
<keyword evidence="3" id="KW-1185">Reference proteome</keyword>
<dbReference type="OrthoDB" id="8536525at2"/>
<feature type="transmembrane region" description="Helical" evidence="1">
    <location>
        <begin position="6"/>
        <end position="23"/>
    </location>
</feature>
<gene>
    <name evidence="2" type="ORF">SAMN05421733_104110</name>
</gene>
<dbReference type="PANTHER" id="PTHR33507:SF3">
    <property type="entry name" value="INNER MEMBRANE PROTEIN YBBJ"/>
    <property type="match status" value="1"/>
</dbReference>
<dbReference type="GO" id="GO:0005886">
    <property type="term" value="C:plasma membrane"/>
    <property type="evidence" value="ECO:0007669"/>
    <property type="project" value="TreeGrafter"/>
</dbReference>
<dbReference type="EMBL" id="FMYL01000004">
    <property type="protein sequence ID" value="SDB90154.1"/>
    <property type="molecule type" value="Genomic_DNA"/>
</dbReference>
<dbReference type="SUPFAM" id="SSF141322">
    <property type="entry name" value="NfeD domain-like"/>
    <property type="match status" value="1"/>
</dbReference>
<dbReference type="PANTHER" id="PTHR33507">
    <property type="entry name" value="INNER MEMBRANE PROTEIN YBBJ"/>
    <property type="match status" value="1"/>
</dbReference>
<dbReference type="InterPro" id="IPR052165">
    <property type="entry name" value="Membrane_assoc_protease"/>
</dbReference>